<evidence type="ECO:0000313" key="3">
    <source>
        <dbReference type="Proteomes" id="UP001163046"/>
    </source>
</evidence>
<sequence length="317" mass="36129">MLSKSRSWSMKKELDDLKEERDASVQELKRRHEKELENVKSEQRVLNGASGNTLVTSSDLQQKEQKIKDLELKVEEQETLLEVKRRRHKEEIKNLRQRLDDELQKHGEDVRSHRTKVRQLERRKSEHSISFGFMDDDYKRMYDEQRSENIKLKFTVEKQKKELEEMHSAMVAREEKAAEVTERRKPYAADSRRPVSDSFPLSFSYSRSPAAQDSPPSARKEPLRKAASDASASDLVWKKAPGGPVSRQTSEGGAGKHGITSTKPSSTDVGKGKTITRQISKGVESSTLGSVAARVAMYQTVATKFKDKDEKSGQRKP</sequence>
<organism evidence="2 3">
    <name type="scientific">Desmophyllum pertusum</name>
    <dbReference type="NCBI Taxonomy" id="174260"/>
    <lineage>
        <taxon>Eukaryota</taxon>
        <taxon>Metazoa</taxon>
        <taxon>Cnidaria</taxon>
        <taxon>Anthozoa</taxon>
        <taxon>Hexacorallia</taxon>
        <taxon>Scleractinia</taxon>
        <taxon>Caryophylliina</taxon>
        <taxon>Caryophylliidae</taxon>
        <taxon>Desmophyllum</taxon>
    </lineage>
</organism>
<feature type="compositionally biased region" description="Basic and acidic residues" evidence="1">
    <location>
        <begin position="167"/>
        <end position="195"/>
    </location>
</feature>
<feature type="region of interest" description="Disordered" evidence="1">
    <location>
        <begin position="167"/>
        <end position="283"/>
    </location>
</feature>
<reference evidence="2" key="1">
    <citation type="submission" date="2023-01" db="EMBL/GenBank/DDBJ databases">
        <title>Genome assembly of the deep-sea coral Lophelia pertusa.</title>
        <authorList>
            <person name="Herrera S."/>
            <person name="Cordes E."/>
        </authorList>
    </citation>
    <scope>NUCLEOTIDE SEQUENCE</scope>
    <source>
        <strain evidence="2">USNM1676648</strain>
        <tissue evidence="2">Polyp</tissue>
    </source>
</reference>
<feature type="region of interest" description="Disordered" evidence="1">
    <location>
        <begin position="1"/>
        <end position="42"/>
    </location>
</feature>
<feature type="region of interest" description="Disordered" evidence="1">
    <location>
        <begin position="106"/>
        <end position="126"/>
    </location>
</feature>
<evidence type="ECO:0000256" key="1">
    <source>
        <dbReference type="SAM" id="MobiDB-lite"/>
    </source>
</evidence>
<feature type="compositionally biased region" description="Basic and acidic residues" evidence="1">
    <location>
        <begin position="218"/>
        <end position="227"/>
    </location>
</feature>
<evidence type="ECO:0000313" key="2">
    <source>
        <dbReference type="EMBL" id="KAJ7340235.1"/>
    </source>
</evidence>
<dbReference type="Proteomes" id="UP001163046">
    <property type="component" value="Unassembled WGS sequence"/>
</dbReference>
<accession>A0A9X0CH04</accession>
<proteinExistence type="predicted"/>
<feature type="compositionally biased region" description="Basic and acidic residues" evidence="1">
    <location>
        <begin position="10"/>
        <end position="42"/>
    </location>
</feature>
<dbReference type="AlphaFoldDB" id="A0A9X0CH04"/>
<feature type="compositionally biased region" description="Polar residues" evidence="1">
    <location>
        <begin position="259"/>
        <end position="268"/>
    </location>
</feature>
<name>A0A9X0CH04_9CNID</name>
<dbReference type="EMBL" id="MU827778">
    <property type="protein sequence ID" value="KAJ7340235.1"/>
    <property type="molecule type" value="Genomic_DNA"/>
</dbReference>
<protein>
    <submittedName>
        <fullName evidence="2">Uncharacterized protein</fullName>
    </submittedName>
</protein>
<keyword evidence="3" id="KW-1185">Reference proteome</keyword>
<feature type="compositionally biased region" description="Polar residues" evidence="1">
    <location>
        <begin position="199"/>
        <end position="215"/>
    </location>
</feature>
<gene>
    <name evidence="2" type="ORF">OS493_002967</name>
</gene>
<comment type="caution">
    <text evidence="2">The sequence shown here is derived from an EMBL/GenBank/DDBJ whole genome shotgun (WGS) entry which is preliminary data.</text>
</comment>